<evidence type="ECO:0000256" key="1">
    <source>
        <dbReference type="SAM" id="MobiDB-lite"/>
    </source>
</evidence>
<reference evidence="3 4" key="1">
    <citation type="submission" date="2016-07" db="EMBL/GenBank/DDBJ databases">
        <title>Pervasive Adenine N6-methylation of Active Genes in Fungi.</title>
        <authorList>
            <consortium name="DOE Joint Genome Institute"/>
            <person name="Mondo S.J."/>
            <person name="Dannebaum R.O."/>
            <person name="Kuo R.C."/>
            <person name="Labutti K."/>
            <person name="Haridas S."/>
            <person name="Kuo A."/>
            <person name="Salamov A."/>
            <person name="Ahrendt S.R."/>
            <person name="Lipzen A."/>
            <person name="Sullivan W."/>
            <person name="Andreopoulos W.B."/>
            <person name="Clum A."/>
            <person name="Lindquist E."/>
            <person name="Daum C."/>
            <person name="Ramamoorthy G.K."/>
            <person name="Gryganskyi A."/>
            <person name="Culley D."/>
            <person name="Magnuson J.K."/>
            <person name="James T.Y."/>
            <person name="O'Malley M.A."/>
            <person name="Stajich J.E."/>
            <person name="Spatafora J.W."/>
            <person name="Visel A."/>
            <person name="Grigoriev I.V."/>
        </authorList>
    </citation>
    <scope>NUCLEOTIDE SEQUENCE [LARGE SCALE GENOMIC DNA]</scope>
    <source>
        <strain evidence="3 4">CBS 115471</strain>
    </source>
</reference>
<keyword evidence="4" id="KW-1185">Reference proteome</keyword>
<feature type="region of interest" description="Disordered" evidence="1">
    <location>
        <begin position="76"/>
        <end position="134"/>
    </location>
</feature>
<dbReference type="OrthoDB" id="5353310at2759"/>
<keyword evidence="2" id="KW-0472">Membrane</keyword>
<proteinExistence type="predicted"/>
<protein>
    <submittedName>
        <fullName evidence="3">Uncharacterized protein</fullName>
    </submittedName>
</protein>
<evidence type="ECO:0000256" key="2">
    <source>
        <dbReference type="SAM" id="Phobius"/>
    </source>
</evidence>
<feature type="transmembrane region" description="Helical" evidence="2">
    <location>
        <begin position="212"/>
        <end position="232"/>
    </location>
</feature>
<gene>
    <name evidence="3" type="ORF">BCR34DRAFT_593384</name>
</gene>
<dbReference type="EMBL" id="MCFA01000227">
    <property type="protein sequence ID" value="ORX97806.1"/>
    <property type="molecule type" value="Genomic_DNA"/>
</dbReference>
<feature type="region of interest" description="Disordered" evidence="1">
    <location>
        <begin position="22"/>
        <end position="52"/>
    </location>
</feature>
<organism evidence="3 4">
    <name type="scientific">Clohesyomyces aquaticus</name>
    <dbReference type="NCBI Taxonomy" id="1231657"/>
    <lineage>
        <taxon>Eukaryota</taxon>
        <taxon>Fungi</taxon>
        <taxon>Dikarya</taxon>
        <taxon>Ascomycota</taxon>
        <taxon>Pezizomycotina</taxon>
        <taxon>Dothideomycetes</taxon>
        <taxon>Pleosporomycetidae</taxon>
        <taxon>Pleosporales</taxon>
        <taxon>Lindgomycetaceae</taxon>
        <taxon>Clohesyomyces</taxon>
    </lineage>
</organism>
<keyword evidence="2" id="KW-0812">Transmembrane</keyword>
<name>A0A1Y1YJ76_9PLEO</name>
<dbReference type="AlphaFoldDB" id="A0A1Y1YJ76"/>
<evidence type="ECO:0000313" key="4">
    <source>
        <dbReference type="Proteomes" id="UP000193144"/>
    </source>
</evidence>
<keyword evidence="2" id="KW-1133">Transmembrane helix</keyword>
<comment type="caution">
    <text evidence="3">The sequence shown here is derived from an EMBL/GenBank/DDBJ whole genome shotgun (WGS) entry which is preliminary data.</text>
</comment>
<sequence length="238" mass="26530">MAVVQDPSFWRRFSMAAHLDEEAQRPGELKHSYVNPLPSPPNTTSTSTTSHHNTFSVRTSILTISTLNPFAPPIFSEPASPVEQKPNATSTISPLSRRTSSAYTTPSFSKQNPGITRTPSKLSKPRPTHQIYPISTPLSPNANSFFPPSPRNPCSPRFPFSHANVSTLTFSGRNSTRFKFWTSVSAAADPRNRESWLEQQRKKKSKRTCMCWVFWLVLIGFVAGIVIVILFLKAKGII</sequence>
<feature type="compositionally biased region" description="Basic and acidic residues" evidence="1">
    <location>
        <begin position="22"/>
        <end position="31"/>
    </location>
</feature>
<feature type="compositionally biased region" description="Low complexity" evidence="1">
    <location>
        <begin position="42"/>
        <end position="52"/>
    </location>
</feature>
<accession>A0A1Y1YJ76</accession>
<evidence type="ECO:0000313" key="3">
    <source>
        <dbReference type="EMBL" id="ORX97806.1"/>
    </source>
</evidence>
<feature type="compositionally biased region" description="Polar residues" evidence="1">
    <location>
        <begin position="86"/>
        <end position="121"/>
    </location>
</feature>
<dbReference type="Proteomes" id="UP000193144">
    <property type="component" value="Unassembled WGS sequence"/>
</dbReference>